<evidence type="ECO:0000256" key="5">
    <source>
        <dbReference type="ARBA" id="ARBA00022705"/>
    </source>
</evidence>
<dbReference type="Gene3D" id="2.40.50.140">
    <property type="entry name" value="Nucleic acid-binding proteins"/>
    <property type="match status" value="1"/>
</dbReference>
<dbReference type="Gene3D" id="3.30.470.30">
    <property type="entry name" value="DNA ligase/mRNA capping enzyme"/>
    <property type="match status" value="1"/>
</dbReference>
<evidence type="ECO:0000256" key="7">
    <source>
        <dbReference type="ARBA" id="ARBA00022763"/>
    </source>
</evidence>
<feature type="region of interest" description="Disordered" evidence="15">
    <location>
        <begin position="53"/>
        <end position="72"/>
    </location>
</feature>
<dbReference type="NCBIfam" id="TIGR00575">
    <property type="entry name" value="dnlj"/>
    <property type="match status" value="1"/>
</dbReference>
<dbReference type="InterPro" id="IPR004150">
    <property type="entry name" value="NAD_DNA_ligase_OB"/>
</dbReference>
<evidence type="ECO:0000256" key="10">
    <source>
        <dbReference type="ARBA" id="ARBA00023027"/>
    </source>
</evidence>
<feature type="domain" description="BRCT" evidence="16">
    <location>
        <begin position="624"/>
        <end position="698"/>
    </location>
</feature>
<dbReference type="SMART" id="SM00278">
    <property type="entry name" value="HhH1"/>
    <property type="match status" value="3"/>
</dbReference>
<evidence type="ECO:0000256" key="13">
    <source>
        <dbReference type="ARBA" id="ARBA00060881"/>
    </source>
</evidence>
<dbReference type="InterPro" id="IPR013840">
    <property type="entry name" value="DNAligase_N"/>
</dbReference>
<accession>A0A8G1U9I3</accession>
<keyword evidence="8 14" id="KW-0862">Zinc</keyword>
<comment type="similarity">
    <text evidence="13 14">Belongs to the NAD-dependent DNA ligase family. LigA subfamily.</text>
</comment>
<dbReference type="InterPro" id="IPR036420">
    <property type="entry name" value="BRCT_dom_sf"/>
</dbReference>
<evidence type="ECO:0000256" key="2">
    <source>
        <dbReference type="ARBA" id="ARBA00012722"/>
    </source>
</evidence>
<evidence type="ECO:0000256" key="14">
    <source>
        <dbReference type="HAMAP-Rule" id="MF_01588"/>
    </source>
</evidence>
<dbReference type="Gene3D" id="1.10.150.20">
    <property type="entry name" value="5' to 3' exonuclease, C-terminal subdomain"/>
    <property type="match status" value="2"/>
</dbReference>
<feature type="binding site" evidence="14">
    <location>
        <position position="287"/>
    </location>
    <ligand>
        <name>NAD(+)</name>
        <dbReference type="ChEBI" id="CHEBI:57540"/>
    </ligand>
</feature>
<keyword evidence="7 14" id="KW-0227">DNA damage</keyword>
<dbReference type="PIRSF" id="PIRSF001604">
    <property type="entry name" value="LigA"/>
    <property type="match status" value="1"/>
</dbReference>
<keyword evidence="9 14" id="KW-0460">Magnesium</keyword>
<organism evidence="17 18">
    <name type="scientific">Kitasatospora cineracea</name>
    <dbReference type="NCBI Taxonomy" id="88074"/>
    <lineage>
        <taxon>Bacteria</taxon>
        <taxon>Bacillati</taxon>
        <taxon>Actinomycetota</taxon>
        <taxon>Actinomycetes</taxon>
        <taxon>Kitasatosporales</taxon>
        <taxon>Streptomycetaceae</taxon>
        <taxon>Kitasatospora</taxon>
    </lineage>
</organism>
<dbReference type="InterPro" id="IPR012340">
    <property type="entry name" value="NA-bd_OB-fold"/>
</dbReference>
<dbReference type="NCBIfam" id="NF005932">
    <property type="entry name" value="PRK07956.1"/>
    <property type="match status" value="1"/>
</dbReference>
<dbReference type="GO" id="GO:0046872">
    <property type="term" value="F:metal ion binding"/>
    <property type="evidence" value="ECO:0007669"/>
    <property type="project" value="UniProtKB-KW"/>
</dbReference>
<dbReference type="InterPro" id="IPR018239">
    <property type="entry name" value="DNA_ligase_AS"/>
</dbReference>
<dbReference type="CDD" id="cd17748">
    <property type="entry name" value="BRCT_DNA_ligase_like"/>
    <property type="match status" value="1"/>
</dbReference>
<evidence type="ECO:0000313" key="18">
    <source>
        <dbReference type="Proteomes" id="UP000267408"/>
    </source>
</evidence>
<dbReference type="GO" id="GO:0003911">
    <property type="term" value="F:DNA ligase (NAD+) activity"/>
    <property type="evidence" value="ECO:0007669"/>
    <property type="project" value="UniProtKB-UniRule"/>
</dbReference>
<comment type="function">
    <text evidence="1 14">DNA ligase that catalyzes the formation of phosphodiester linkages between 5'-phosphoryl and 3'-hydroxyl groups in double-stranded DNA using NAD as a coenzyme and as the energy source for the reaction. It is essential for DNA replication and repair of damaged DNA.</text>
</comment>
<dbReference type="RefSeq" id="WP_123563608.1">
    <property type="nucleotide sequence ID" value="NZ_RJVJ01000003.1"/>
</dbReference>
<evidence type="ECO:0000313" key="17">
    <source>
        <dbReference type="EMBL" id="ROR35345.1"/>
    </source>
</evidence>
<evidence type="ECO:0000256" key="12">
    <source>
        <dbReference type="ARBA" id="ARBA00034005"/>
    </source>
</evidence>
<dbReference type="PROSITE" id="PS50172">
    <property type="entry name" value="BRCT"/>
    <property type="match status" value="1"/>
</dbReference>
<dbReference type="InterPro" id="IPR003583">
    <property type="entry name" value="Hlx-hairpin-Hlx_DNA-bd_motif"/>
</dbReference>
<gene>
    <name evidence="14" type="primary">ligA</name>
    <name evidence="17" type="ORF">EDD39_7003</name>
</gene>
<keyword evidence="10 14" id="KW-0520">NAD</keyword>
<feature type="binding site" evidence="14">
    <location>
        <position position="405"/>
    </location>
    <ligand>
        <name>Zn(2+)</name>
        <dbReference type="ChEBI" id="CHEBI:29105"/>
    </ligand>
</feature>
<keyword evidence="5 14" id="KW-0235">DNA replication</keyword>
<dbReference type="Pfam" id="PF12826">
    <property type="entry name" value="HHH_2"/>
    <property type="match status" value="1"/>
</dbReference>
<feature type="binding site" evidence="14">
    <location>
        <position position="171"/>
    </location>
    <ligand>
        <name>NAD(+)</name>
        <dbReference type="ChEBI" id="CHEBI:57540"/>
    </ligand>
</feature>
<dbReference type="InterPro" id="IPR013839">
    <property type="entry name" value="DNAligase_adenylation"/>
</dbReference>
<evidence type="ECO:0000256" key="6">
    <source>
        <dbReference type="ARBA" id="ARBA00022723"/>
    </source>
</evidence>
<dbReference type="SMART" id="SM00532">
    <property type="entry name" value="LIGANc"/>
    <property type="match status" value="1"/>
</dbReference>
<feature type="active site" description="N6-AMP-lysine intermediate" evidence="14">
    <location>
        <position position="116"/>
    </location>
</feature>
<feature type="binding site" evidence="14">
    <location>
        <begin position="83"/>
        <end position="84"/>
    </location>
    <ligand>
        <name>NAD(+)</name>
        <dbReference type="ChEBI" id="CHEBI:57540"/>
    </ligand>
</feature>
<protein>
    <recommendedName>
        <fullName evidence="3 14">DNA ligase</fullName>
        <ecNumber evidence="2 14">6.5.1.2</ecNumber>
    </recommendedName>
    <alternativeName>
        <fullName evidence="14">Polydeoxyribonucleotide synthase [NAD(+)]</fullName>
    </alternativeName>
</protein>
<dbReference type="GO" id="GO:0006260">
    <property type="term" value="P:DNA replication"/>
    <property type="evidence" value="ECO:0007669"/>
    <property type="project" value="UniProtKB-KW"/>
</dbReference>
<name>A0A8G1U9I3_9ACTN</name>
<dbReference type="Pfam" id="PF00533">
    <property type="entry name" value="BRCT"/>
    <property type="match status" value="1"/>
</dbReference>
<evidence type="ECO:0000256" key="9">
    <source>
        <dbReference type="ARBA" id="ARBA00022842"/>
    </source>
</evidence>
<evidence type="ECO:0000256" key="15">
    <source>
        <dbReference type="SAM" id="MobiDB-lite"/>
    </source>
</evidence>
<dbReference type="InterPro" id="IPR001679">
    <property type="entry name" value="DNA_ligase"/>
</dbReference>
<evidence type="ECO:0000256" key="3">
    <source>
        <dbReference type="ARBA" id="ARBA00013308"/>
    </source>
</evidence>
<feature type="binding site" evidence="14">
    <location>
        <position position="137"/>
    </location>
    <ligand>
        <name>NAD(+)</name>
        <dbReference type="ChEBI" id="CHEBI:57540"/>
    </ligand>
</feature>
<dbReference type="InterPro" id="IPR010994">
    <property type="entry name" value="RuvA_2-like"/>
</dbReference>
<reference evidence="17 18" key="1">
    <citation type="submission" date="2018-11" db="EMBL/GenBank/DDBJ databases">
        <title>Sequencing the genomes of 1000 actinobacteria strains.</title>
        <authorList>
            <person name="Klenk H.-P."/>
        </authorList>
    </citation>
    <scope>NUCLEOTIDE SEQUENCE [LARGE SCALE GENOMIC DNA]</scope>
    <source>
        <strain evidence="17 18">DSM 44780</strain>
    </source>
</reference>
<dbReference type="InterPro" id="IPR001357">
    <property type="entry name" value="BRCT_dom"/>
</dbReference>
<dbReference type="Proteomes" id="UP000267408">
    <property type="component" value="Unassembled WGS sequence"/>
</dbReference>
<feature type="binding site" evidence="14">
    <location>
        <position position="114"/>
    </location>
    <ligand>
        <name>NAD(+)</name>
        <dbReference type="ChEBI" id="CHEBI:57540"/>
    </ligand>
</feature>
<evidence type="ECO:0000256" key="8">
    <source>
        <dbReference type="ARBA" id="ARBA00022833"/>
    </source>
</evidence>
<feature type="binding site" evidence="14">
    <location>
        <begin position="36"/>
        <end position="40"/>
    </location>
    <ligand>
        <name>NAD(+)</name>
        <dbReference type="ChEBI" id="CHEBI:57540"/>
    </ligand>
</feature>
<keyword evidence="4 14" id="KW-0436">Ligase</keyword>
<dbReference type="OrthoDB" id="9759736at2"/>
<dbReference type="FunFam" id="2.40.50.140:FF:000012">
    <property type="entry name" value="DNA ligase"/>
    <property type="match status" value="1"/>
</dbReference>
<evidence type="ECO:0000256" key="1">
    <source>
        <dbReference type="ARBA" id="ARBA00004067"/>
    </source>
</evidence>
<dbReference type="HAMAP" id="MF_01588">
    <property type="entry name" value="DNA_ligase_A"/>
    <property type="match status" value="1"/>
</dbReference>
<dbReference type="GO" id="GO:0003677">
    <property type="term" value="F:DNA binding"/>
    <property type="evidence" value="ECO:0007669"/>
    <property type="project" value="InterPro"/>
</dbReference>
<feature type="binding site" evidence="14">
    <location>
        <position position="408"/>
    </location>
    <ligand>
        <name>Zn(2+)</name>
        <dbReference type="ChEBI" id="CHEBI:29105"/>
    </ligand>
</feature>
<dbReference type="Gene3D" id="3.40.50.10190">
    <property type="entry name" value="BRCT domain"/>
    <property type="match status" value="1"/>
</dbReference>
<dbReference type="SMART" id="SM00292">
    <property type="entry name" value="BRCT"/>
    <property type="match status" value="1"/>
</dbReference>
<dbReference type="SUPFAM" id="SSF56091">
    <property type="entry name" value="DNA ligase/mRNA capping enzyme, catalytic domain"/>
    <property type="match status" value="1"/>
</dbReference>
<feature type="binding site" evidence="14">
    <location>
        <position position="311"/>
    </location>
    <ligand>
        <name>NAD(+)</name>
        <dbReference type="ChEBI" id="CHEBI:57540"/>
    </ligand>
</feature>
<keyword evidence="14" id="KW-0464">Manganese</keyword>
<dbReference type="SUPFAM" id="SSF47781">
    <property type="entry name" value="RuvA domain 2-like"/>
    <property type="match status" value="1"/>
</dbReference>
<evidence type="ECO:0000256" key="11">
    <source>
        <dbReference type="ARBA" id="ARBA00023204"/>
    </source>
</evidence>
<feature type="binding site" evidence="14">
    <location>
        <position position="427"/>
    </location>
    <ligand>
        <name>Zn(2+)</name>
        <dbReference type="ChEBI" id="CHEBI:29105"/>
    </ligand>
</feature>
<comment type="catalytic activity">
    <reaction evidence="12 14">
        <text>NAD(+) + (deoxyribonucleotide)n-3'-hydroxyl + 5'-phospho-(deoxyribonucleotide)m = (deoxyribonucleotide)n+m + AMP + beta-nicotinamide D-nucleotide.</text>
        <dbReference type="EC" id="6.5.1.2"/>
    </reaction>
</comment>
<comment type="caution">
    <text evidence="14">Lacks conserved residue(s) required for the propagation of feature annotation.</text>
</comment>
<proteinExistence type="inferred from homology"/>
<dbReference type="Gene3D" id="1.10.287.610">
    <property type="entry name" value="Helix hairpin bin"/>
    <property type="match status" value="1"/>
</dbReference>
<evidence type="ECO:0000256" key="4">
    <source>
        <dbReference type="ARBA" id="ARBA00022598"/>
    </source>
</evidence>
<keyword evidence="6 14" id="KW-0479">Metal-binding</keyword>
<keyword evidence="11 14" id="KW-0234">DNA repair</keyword>
<comment type="caution">
    <text evidence="17">The sequence shown here is derived from an EMBL/GenBank/DDBJ whole genome shotgun (WGS) entry which is preliminary data.</text>
</comment>
<dbReference type="EMBL" id="RJVJ01000003">
    <property type="protein sequence ID" value="ROR35345.1"/>
    <property type="molecule type" value="Genomic_DNA"/>
</dbReference>
<comment type="cofactor">
    <cofactor evidence="14">
        <name>Mg(2+)</name>
        <dbReference type="ChEBI" id="CHEBI:18420"/>
    </cofactor>
    <cofactor evidence="14">
        <name>Mn(2+)</name>
        <dbReference type="ChEBI" id="CHEBI:29035"/>
    </cofactor>
</comment>
<dbReference type="EC" id="6.5.1.2" evidence="2 14"/>
<dbReference type="GO" id="GO:0006281">
    <property type="term" value="P:DNA repair"/>
    <property type="evidence" value="ECO:0007669"/>
    <property type="project" value="UniProtKB-KW"/>
</dbReference>
<dbReference type="Pfam" id="PF01653">
    <property type="entry name" value="DNA_ligase_aden"/>
    <property type="match status" value="1"/>
</dbReference>
<dbReference type="Pfam" id="PF03120">
    <property type="entry name" value="OB_DNA_ligase"/>
    <property type="match status" value="1"/>
</dbReference>
<dbReference type="Gene3D" id="6.20.10.30">
    <property type="match status" value="1"/>
</dbReference>
<dbReference type="SUPFAM" id="SSF52113">
    <property type="entry name" value="BRCT domain"/>
    <property type="match status" value="1"/>
</dbReference>
<sequence length="712" mass="74013">MNKADLLSSGDYADAVAAAARAAAAYYADGTTTLGDDEYDALVRAIAAYEQAHPEEVSEQSPTGKVAGGAAEGDVPHSVPMLSLDNVFSGEELADWAASLERRLGRAPAKWCVEPKLDGLAVAARYEAGVLRRVLTRGNGLAGEDITHTAGDVLGLPAVLAEPVDVELRGEVLLTHAQFEVANELRTAHGAVPFANPRNGAAGTLRAKDRPYRIELTFFAYDAVGLDGELAHSALLERLAALGANTAASTAAAPLRCEGVEEVQRRVEEIAGMRAALPFGIDGVVVKADDAADQRDAGSGSRAPRWAVARKLAAEHKVTRLLGVEWAVGRTGIIAPRAVLEPVVIDGVTVSFATLHNPADIERRGLMLGDRVFVYRAGDVIPRVEAPLVEERTGEEQPIVFPSVCPRCGEAIDTGEQRWRCVRGRNCQAVASIVYAAGRDQLDIEGLGSTRAVQLVEAGLVRDLADVFTLTREQLLSLERMGTTSTDNLLAAIGTARTRPLNRVLCALGVRGTGRSMSRRIAAHFGSMASIRTADAEALALVDGIGPEKARLVVSELAELSPLLDRLAELGVGTQVTAPAVAAVAAAVVAVVASADPAAVAEGSVAEDAGAQNTGAQDTGAQAAVGGPLSGEAVVVTGSMTGALAALSRNEMNELIERAGGKASSSVSKRTTLLVAGEKAGSKRAKAEELGIRILDPEQFAALVAALLPVAV</sequence>
<evidence type="ECO:0000259" key="16">
    <source>
        <dbReference type="PROSITE" id="PS50172"/>
    </source>
</evidence>
<dbReference type="SUPFAM" id="SSF50249">
    <property type="entry name" value="Nucleic acid-binding proteins"/>
    <property type="match status" value="1"/>
</dbReference>
<dbReference type="AlphaFoldDB" id="A0A8G1U9I3"/>
<dbReference type="InterPro" id="IPR041663">
    <property type="entry name" value="DisA/LigA_HHH"/>
</dbReference>
<dbReference type="PROSITE" id="PS01055">
    <property type="entry name" value="DNA_LIGASE_N1"/>
    <property type="match status" value="1"/>
</dbReference>